<feature type="non-terminal residue" evidence="1">
    <location>
        <position position="132"/>
    </location>
</feature>
<dbReference type="EMBL" id="BTSY01000001">
    <property type="protein sequence ID" value="GMT09543.1"/>
    <property type="molecule type" value="Genomic_DNA"/>
</dbReference>
<organism evidence="1 2">
    <name type="scientific">Pristionchus fissidentatus</name>
    <dbReference type="NCBI Taxonomy" id="1538716"/>
    <lineage>
        <taxon>Eukaryota</taxon>
        <taxon>Metazoa</taxon>
        <taxon>Ecdysozoa</taxon>
        <taxon>Nematoda</taxon>
        <taxon>Chromadorea</taxon>
        <taxon>Rhabditida</taxon>
        <taxon>Rhabditina</taxon>
        <taxon>Diplogasteromorpha</taxon>
        <taxon>Diplogasteroidea</taxon>
        <taxon>Neodiplogasteridae</taxon>
        <taxon>Pristionchus</taxon>
    </lineage>
</organism>
<accession>A0AAV5US73</accession>
<keyword evidence="2" id="KW-1185">Reference proteome</keyword>
<evidence type="ECO:0000313" key="1">
    <source>
        <dbReference type="EMBL" id="GMT09543.1"/>
    </source>
</evidence>
<dbReference type="Proteomes" id="UP001432322">
    <property type="component" value="Unassembled WGS sequence"/>
</dbReference>
<dbReference type="AlphaFoldDB" id="A0AAV5US73"/>
<evidence type="ECO:0008006" key="3">
    <source>
        <dbReference type="Google" id="ProtNLM"/>
    </source>
</evidence>
<comment type="caution">
    <text evidence="1">The sequence shown here is derived from an EMBL/GenBank/DDBJ whole genome shotgun (WGS) entry which is preliminary data.</text>
</comment>
<name>A0AAV5US73_9BILA</name>
<feature type="non-terminal residue" evidence="1">
    <location>
        <position position="1"/>
    </location>
</feature>
<dbReference type="Gene3D" id="2.10.25.10">
    <property type="entry name" value="Laminin"/>
    <property type="match status" value="1"/>
</dbReference>
<reference evidence="1" key="1">
    <citation type="submission" date="2023-10" db="EMBL/GenBank/DDBJ databases">
        <title>Genome assembly of Pristionchus species.</title>
        <authorList>
            <person name="Yoshida K."/>
            <person name="Sommer R.J."/>
        </authorList>
    </citation>
    <scope>NUCLEOTIDE SEQUENCE</scope>
    <source>
        <strain evidence="1">RS5133</strain>
    </source>
</reference>
<sequence>QSPIIGVIHLPIPPIDLKCRSSFEMWNECPTTCERRCGPPISCNRPLPLLIPRPRPPPCPPPRCECKPTFCRNSRNRCIAIRIPPIIAQIHRESPKVQNQAPIRPIDTGDVSRPCPPHAHWEGCFRCEGTCS</sequence>
<proteinExistence type="predicted"/>
<protein>
    <recommendedName>
        <fullName evidence="3">TIL domain-containing protein</fullName>
    </recommendedName>
</protein>
<gene>
    <name evidence="1" type="ORF">PFISCL1PPCAC_840</name>
</gene>
<evidence type="ECO:0000313" key="2">
    <source>
        <dbReference type="Proteomes" id="UP001432322"/>
    </source>
</evidence>